<name>A0A9Q3EGG2_9BASI</name>
<dbReference type="EMBL" id="AVOT02028363">
    <property type="protein sequence ID" value="MBW0520829.1"/>
    <property type="molecule type" value="Genomic_DNA"/>
</dbReference>
<sequence length="119" mass="13619">MPQDSANKNFCKHTKHAQTFLVTPTKGTSYINWTATNITVFIDNAQHPLIIDSGAHCSIVARNYLDHHFPNWEKQLLPTKEKNHKRALGNMKSIGTIIKEIIIPHRKGNIRLNPEFDVH</sequence>
<proteinExistence type="predicted"/>
<protein>
    <submittedName>
        <fullName evidence="1">Uncharacterized protein</fullName>
    </submittedName>
</protein>
<evidence type="ECO:0000313" key="1">
    <source>
        <dbReference type="EMBL" id="MBW0520829.1"/>
    </source>
</evidence>
<dbReference type="AlphaFoldDB" id="A0A9Q3EGG2"/>
<organism evidence="1 2">
    <name type="scientific">Austropuccinia psidii MF-1</name>
    <dbReference type="NCBI Taxonomy" id="1389203"/>
    <lineage>
        <taxon>Eukaryota</taxon>
        <taxon>Fungi</taxon>
        <taxon>Dikarya</taxon>
        <taxon>Basidiomycota</taxon>
        <taxon>Pucciniomycotina</taxon>
        <taxon>Pucciniomycetes</taxon>
        <taxon>Pucciniales</taxon>
        <taxon>Sphaerophragmiaceae</taxon>
        <taxon>Austropuccinia</taxon>
    </lineage>
</organism>
<keyword evidence="2" id="KW-1185">Reference proteome</keyword>
<dbReference type="Proteomes" id="UP000765509">
    <property type="component" value="Unassembled WGS sequence"/>
</dbReference>
<gene>
    <name evidence="1" type="ORF">O181_060544</name>
</gene>
<evidence type="ECO:0000313" key="2">
    <source>
        <dbReference type="Proteomes" id="UP000765509"/>
    </source>
</evidence>
<comment type="caution">
    <text evidence="1">The sequence shown here is derived from an EMBL/GenBank/DDBJ whole genome shotgun (WGS) entry which is preliminary data.</text>
</comment>
<reference evidence="1" key="1">
    <citation type="submission" date="2021-03" db="EMBL/GenBank/DDBJ databases">
        <title>Draft genome sequence of rust myrtle Austropuccinia psidii MF-1, a brazilian biotype.</title>
        <authorList>
            <person name="Quecine M.C."/>
            <person name="Pachon D.M.R."/>
            <person name="Bonatelli M.L."/>
            <person name="Correr F.H."/>
            <person name="Franceschini L.M."/>
            <person name="Leite T.F."/>
            <person name="Margarido G.R.A."/>
            <person name="Almeida C.A."/>
            <person name="Ferrarezi J.A."/>
            <person name="Labate C.A."/>
        </authorList>
    </citation>
    <scope>NUCLEOTIDE SEQUENCE</scope>
    <source>
        <strain evidence="1">MF-1</strain>
    </source>
</reference>
<accession>A0A9Q3EGG2</accession>